<dbReference type="RefSeq" id="WP_168060532.1">
    <property type="nucleotide sequence ID" value="NZ_VTOW01000002.1"/>
</dbReference>
<dbReference type="InterPro" id="IPR027417">
    <property type="entry name" value="P-loop_NTPase"/>
</dbReference>
<dbReference type="GO" id="GO:0005524">
    <property type="term" value="F:ATP binding"/>
    <property type="evidence" value="ECO:0007669"/>
    <property type="project" value="UniProtKB-KW"/>
</dbReference>
<dbReference type="InterPro" id="IPR003959">
    <property type="entry name" value="ATPase_AAA_core"/>
</dbReference>
<evidence type="ECO:0000256" key="4">
    <source>
        <dbReference type="SAM" id="Phobius"/>
    </source>
</evidence>
<dbReference type="InterPro" id="IPR001270">
    <property type="entry name" value="ClpA/B"/>
</dbReference>
<dbReference type="Proteomes" id="UP000534783">
    <property type="component" value="Unassembled WGS sequence"/>
</dbReference>
<reference evidence="6 7" key="1">
    <citation type="journal article" date="2020" name="Nature">
        <title>Bacterial chemolithoautotrophy via manganese oxidation.</title>
        <authorList>
            <person name="Yu H."/>
            <person name="Leadbetter J.R."/>
        </authorList>
    </citation>
    <scope>NUCLEOTIDE SEQUENCE [LARGE SCALE GENOMIC DNA]</scope>
    <source>
        <strain evidence="6 7">Mn-1</strain>
    </source>
</reference>
<dbReference type="PRINTS" id="PR00300">
    <property type="entry name" value="CLPPROTEASEA"/>
</dbReference>
<evidence type="ECO:0000256" key="3">
    <source>
        <dbReference type="ARBA" id="ARBA00022840"/>
    </source>
</evidence>
<dbReference type="Gene3D" id="1.10.8.60">
    <property type="match status" value="1"/>
</dbReference>
<dbReference type="SUPFAM" id="SSF52540">
    <property type="entry name" value="P-loop containing nucleoside triphosphate hydrolases"/>
    <property type="match status" value="1"/>
</dbReference>
<dbReference type="Pfam" id="PF00004">
    <property type="entry name" value="AAA"/>
    <property type="match status" value="1"/>
</dbReference>
<keyword evidence="7" id="KW-1185">Reference proteome</keyword>
<organism evidence="6 7">
    <name type="scientific">Candidatus Manganitrophus noduliformans</name>
    <dbReference type="NCBI Taxonomy" id="2606439"/>
    <lineage>
        <taxon>Bacteria</taxon>
        <taxon>Pseudomonadati</taxon>
        <taxon>Nitrospirota</taxon>
        <taxon>Nitrospiria</taxon>
        <taxon>Candidatus Troglogloeales</taxon>
        <taxon>Candidatus Manganitrophaceae</taxon>
        <taxon>Candidatus Manganitrophus</taxon>
    </lineage>
</organism>
<evidence type="ECO:0000256" key="1">
    <source>
        <dbReference type="ARBA" id="ARBA00006914"/>
    </source>
</evidence>
<sequence length="335" mass="36415">MSNPLISFLTGLGSRRVVETVLPRRTLEEVVLPPQTRRTLEQALAQVRNHALIFGRWGLGERHTAGRGLVFSFAGPPGTGKTVCAEAIAHALGLKLLIVNYAEAESMWVGQTPKNIVATFQAAAEQNAVLFFDEADAIATRRSAGAPTPHSREMNLTVNVLLRELESFNGIVIFATNLAANFDPAFERRIRTHVLFEMPGVEERARIWELQIHPKKTPLAPDVDFRRLAERYELSGGDIKNAVIKAASGAAAEPGADLGKRIHQRHFESAAEAVRSARGIMQQSLFTEEEGAASDPVSAWLKMQARWQTTILVAIGLSGAALVAALVAVALVILH</sequence>
<comment type="similarity">
    <text evidence="1">Belongs to the AAA ATPase family.</text>
</comment>
<dbReference type="Gene3D" id="3.40.50.300">
    <property type="entry name" value="P-loop containing nucleotide triphosphate hydrolases"/>
    <property type="match status" value="1"/>
</dbReference>
<keyword evidence="4" id="KW-0812">Transmembrane</keyword>
<feature type="transmembrane region" description="Helical" evidence="4">
    <location>
        <begin position="311"/>
        <end position="334"/>
    </location>
</feature>
<dbReference type="GO" id="GO:0016887">
    <property type="term" value="F:ATP hydrolysis activity"/>
    <property type="evidence" value="ECO:0007669"/>
    <property type="project" value="InterPro"/>
</dbReference>
<dbReference type="CDD" id="cd19481">
    <property type="entry name" value="RecA-like_protease"/>
    <property type="match status" value="1"/>
</dbReference>
<proteinExistence type="inferred from homology"/>
<keyword evidence="2" id="KW-0547">Nucleotide-binding</keyword>
<gene>
    <name evidence="6" type="ORF">MNODULE_13105</name>
</gene>
<dbReference type="InterPro" id="IPR003593">
    <property type="entry name" value="AAA+_ATPase"/>
</dbReference>
<name>A0A7X6IBI6_9BACT</name>
<evidence type="ECO:0000259" key="5">
    <source>
        <dbReference type="SMART" id="SM00382"/>
    </source>
</evidence>
<comment type="caution">
    <text evidence="6">The sequence shown here is derived from an EMBL/GenBank/DDBJ whole genome shotgun (WGS) entry which is preliminary data.</text>
</comment>
<keyword evidence="4" id="KW-0472">Membrane</keyword>
<accession>A0A7X6IBI6</accession>
<evidence type="ECO:0000256" key="2">
    <source>
        <dbReference type="ARBA" id="ARBA00022741"/>
    </source>
</evidence>
<dbReference type="EMBL" id="VTOW01000002">
    <property type="protein sequence ID" value="NKE71678.1"/>
    <property type="molecule type" value="Genomic_DNA"/>
</dbReference>
<feature type="domain" description="AAA+ ATPase" evidence="5">
    <location>
        <begin position="67"/>
        <end position="196"/>
    </location>
</feature>
<keyword evidence="4" id="KW-1133">Transmembrane helix</keyword>
<dbReference type="AlphaFoldDB" id="A0A7X6IBI6"/>
<keyword evidence="3" id="KW-0067">ATP-binding</keyword>
<evidence type="ECO:0000313" key="7">
    <source>
        <dbReference type="Proteomes" id="UP000534783"/>
    </source>
</evidence>
<dbReference type="InterPro" id="IPR050221">
    <property type="entry name" value="26S_Proteasome_ATPase"/>
</dbReference>
<evidence type="ECO:0000313" key="6">
    <source>
        <dbReference type="EMBL" id="NKE71678.1"/>
    </source>
</evidence>
<dbReference type="SMART" id="SM00382">
    <property type="entry name" value="AAA"/>
    <property type="match status" value="1"/>
</dbReference>
<protein>
    <submittedName>
        <fullName evidence="6">AAA family ATPase</fullName>
    </submittedName>
</protein>
<dbReference type="PANTHER" id="PTHR23073">
    <property type="entry name" value="26S PROTEASOME REGULATORY SUBUNIT"/>
    <property type="match status" value="1"/>
</dbReference>